<dbReference type="InterPro" id="IPR051791">
    <property type="entry name" value="Pra-immunoreactive"/>
</dbReference>
<evidence type="ECO:0000256" key="1">
    <source>
        <dbReference type="ARBA" id="ARBA00004651"/>
    </source>
</evidence>
<dbReference type="PANTHER" id="PTHR36115">
    <property type="entry name" value="PROLINE-RICH ANTIGEN HOMOLOG-RELATED"/>
    <property type="match status" value="1"/>
</dbReference>
<comment type="caution">
    <text evidence="8">The sequence shown here is derived from an EMBL/GenBank/DDBJ whole genome shotgun (WGS) entry which is preliminary data.</text>
</comment>
<keyword evidence="4 6" id="KW-1133">Transmembrane helix</keyword>
<keyword evidence="2" id="KW-1003">Cell membrane</keyword>
<dbReference type="InterPro" id="IPR010432">
    <property type="entry name" value="RDD"/>
</dbReference>
<keyword evidence="5 6" id="KW-0472">Membrane</keyword>
<sequence length="175" mass="18792">MSGFPPPQGEFGPPPAPAYAYPPQVSGPSEQMLANQGARLGARLLDILFVFVLMAVVAGGSALVHAMAPGSEALGVITGVIAIISLVVLVFHEPFMNWKFGGTLGKQICGLRVARLEDGRNISLGRAFGRFLVVFPMGFVPFLSLLNLLWCCWDKPYRQCLHDKAATTVVVKRAP</sequence>
<evidence type="ECO:0000313" key="8">
    <source>
        <dbReference type="EMBL" id="TJZ51942.1"/>
    </source>
</evidence>
<dbReference type="PANTHER" id="PTHR36115:SF4">
    <property type="entry name" value="MEMBRANE PROTEIN"/>
    <property type="match status" value="1"/>
</dbReference>
<dbReference type="Pfam" id="PF06271">
    <property type="entry name" value="RDD"/>
    <property type="match status" value="1"/>
</dbReference>
<evidence type="ECO:0000259" key="7">
    <source>
        <dbReference type="Pfam" id="PF06271"/>
    </source>
</evidence>
<name>A0A4U0NEF8_9ACTN</name>
<keyword evidence="9" id="KW-1185">Reference proteome</keyword>
<dbReference type="GO" id="GO:0005886">
    <property type="term" value="C:plasma membrane"/>
    <property type="evidence" value="ECO:0007669"/>
    <property type="project" value="UniProtKB-SubCell"/>
</dbReference>
<keyword evidence="3 6" id="KW-0812">Transmembrane</keyword>
<dbReference type="EMBL" id="SUMB01000006">
    <property type="protein sequence ID" value="TJZ51942.1"/>
    <property type="molecule type" value="Genomic_DNA"/>
</dbReference>
<accession>A0A4U0NEF8</accession>
<organism evidence="8 9">
    <name type="scientific">Streptomyces piniterrae</name>
    <dbReference type="NCBI Taxonomy" id="2571125"/>
    <lineage>
        <taxon>Bacteria</taxon>
        <taxon>Bacillati</taxon>
        <taxon>Actinomycetota</taxon>
        <taxon>Actinomycetes</taxon>
        <taxon>Kitasatosporales</taxon>
        <taxon>Streptomycetaceae</taxon>
        <taxon>Streptomyces</taxon>
    </lineage>
</organism>
<dbReference type="AlphaFoldDB" id="A0A4U0NEF8"/>
<evidence type="ECO:0000313" key="9">
    <source>
        <dbReference type="Proteomes" id="UP000308697"/>
    </source>
</evidence>
<dbReference type="OrthoDB" id="5244233at2"/>
<proteinExistence type="predicted"/>
<protein>
    <submittedName>
        <fullName evidence="8">RDD family protein</fullName>
    </submittedName>
</protein>
<feature type="transmembrane region" description="Helical" evidence="6">
    <location>
        <begin position="73"/>
        <end position="91"/>
    </location>
</feature>
<evidence type="ECO:0000256" key="4">
    <source>
        <dbReference type="ARBA" id="ARBA00022989"/>
    </source>
</evidence>
<reference evidence="8 9" key="1">
    <citation type="submission" date="2019-04" db="EMBL/GenBank/DDBJ databases">
        <title>Streptomyces piniterrae sp. nov., a heliquinomycin-producing actinomycete isolated from rhizosphere soil of Pinus yunnanensis.</title>
        <authorList>
            <person name="Zhuang X."/>
            <person name="Zhao J."/>
        </authorList>
    </citation>
    <scope>NUCLEOTIDE SEQUENCE [LARGE SCALE GENOMIC DNA]</scope>
    <source>
        <strain evidence="9">jys28</strain>
    </source>
</reference>
<feature type="transmembrane region" description="Helical" evidence="6">
    <location>
        <begin position="131"/>
        <end position="150"/>
    </location>
</feature>
<evidence type="ECO:0000256" key="5">
    <source>
        <dbReference type="ARBA" id="ARBA00023136"/>
    </source>
</evidence>
<feature type="domain" description="RDD" evidence="7">
    <location>
        <begin position="34"/>
        <end position="166"/>
    </location>
</feature>
<comment type="subcellular location">
    <subcellularLocation>
        <location evidence="1">Cell membrane</location>
        <topology evidence="1">Multi-pass membrane protein</topology>
    </subcellularLocation>
</comment>
<feature type="transmembrane region" description="Helical" evidence="6">
    <location>
        <begin position="44"/>
        <end position="67"/>
    </location>
</feature>
<gene>
    <name evidence="8" type="ORF">FCH28_18960</name>
</gene>
<dbReference type="Proteomes" id="UP000308697">
    <property type="component" value="Unassembled WGS sequence"/>
</dbReference>
<dbReference type="RefSeq" id="WP_136741265.1">
    <property type="nucleotide sequence ID" value="NZ_SUMB01000006.1"/>
</dbReference>
<evidence type="ECO:0000256" key="3">
    <source>
        <dbReference type="ARBA" id="ARBA00022692"/>
    </source>
</evidence>
<evidence type="ECO:0000256" key="6">
    <source>
        <dbReference type="SAM" id="Phobius"/>
    </source>
</evidence>
<evidence type="ECO:0000256" key="2">
    <source>
        <dbReference type="ARBA" id="ARBA00022475"/>
    </source>
</evidence>